<dbReference type="GO" id="GO:0016279">
    <property type="term" value="F:protein-lysine N-methyltransferase activity"/>
    <property type="evidence" value="ECO:0007669"/>
    <property type="project" value="InterPro"/>
</dbReference>
<evidence type="ECO:0000256" key="4">
    <source>
        <dbReference type="ARBA" id="ARBA00022691"/>
    </source>
</evidence>
<organism evidence="5 6">
    <name type="scientific">Chrysolophus pictus</name>
    <name type="common">Golden pheasant</name>
    <name type="synonym">Phasianus pictus</name>
    <dbReference type="NCBI Taxonomy" id="9089"/>
    <lineage>
        <taxon>Eukaryota</taxon>
        <taxon>Metazoa</taxon>
        <taxon>Chordata</taxon>
        <taxon>Craniata</taxon>
        <taxon>Vertebrata</taxon>
        <taxon>Euteleostomi</taxon>
        <taxon>Archelosauria</taxon>
        <taxon>Archosauria</taxon>
        <taxon>Dinosauria</taxon>
        <taxon>Saurischia</taxon>
        <taxon>Theropoda</taxon>
        <taxon>Coelurosauria</taxon>
        <taxon>Aves</taxon>
        <taxon>Neognathae</taxon>
        <taxon>Galloanserae</taxon>
        <taxon>Galliformes</taxon>
        <taxon>Phasianidae</taxon>
        <taxon>Phasianinae</taxon>
        <taxon>Chrysolophus</taxon>
    </lineage>
</organism>
<keyword evidence="2" id="KW-0489">Methyltransferase</keyword>
<comment type="similarity">
    <text evidence="1">Belongs to the ANT/ATPSC lysine N-methyltransferase family.</text>
</comment>
<dbReference type="GO" id="GO:0005739">
    <property type="term" value="C:mitochondrion"/>
    <property type="evidence" value="ECO:0007669"/>
    <property type="project" value="TreeGrafter"/>
</dbReference>
<dbReference type="PANTHER" id="PTHR13610">
    <property type="entry name" value="METHYLTRANSFERASE DOMAIN-CONTAINING PROTEIN"/>
    <property type="match status" value="1"/>
</dbReference>
<dbReference type="Proteomes" id="UP000694543">
    <property type="component" value="Unplaced"/>
</dbReference>
<dbReference type="Ensembl" id="ENSCPIT00010014195.1">
    <property type="protein sequence ID" value="ENSCPIP00010012001.1"/>
    <property type="gene ID" value="ENSCPIG00010009358.1"/>
</dbReference>
<dbReference type="InterPro" id="IPR026170">
    <property type="entry name" value="FAM173A/B"/>
</dbReference>
<dbReference type="AlphaFoldDB" id="A0A8C3LM00"/>
<sequence>MDAEALDELAGQLQGEAAGQLQGEALGGRGLLQLAATTGLAAYAVWAAVLMPGFRRVPLHLQVPYVPSSAQQVADVMGLLRGRTGKTADLGSGDGRLVIEAYKQGLRPAVGYELNPWLLWLARYRARRAGCEGKVSFLKQDLWKKPPLAAKLLAELPDEARVVAGRFPFPSWTPSSTIGQGLEQAWAYDMKEVRRAARSCTEGCAL</sequence>
<proteinExistence type="inferred from homology"/>
<dbReference type="InterPro" id="IPR029063">
    <property type="entry name" value="SAM-dependent_MTases_sf"/>
</dbReference>
<keyword evidence="4" id="KW-0949">S-adenosyl-L-methionine</keyword>
<dbReference type="GO" id="GO:1905706">
    <property type="term" value="P:regulation of mitochondrial ATP synthesis coupled proton transport"/>
    <property type="evidence" value="ECO:0007669"/>
    <property type="project" value="TreeGrafter"/>
</dbReference>
<evidence type="ECO:0000256" key="2">
    <source>
        <dbReference type="ARBA" id="ARBA00022603"/>
    </source>
</evidence>
<dbReference type="SUPFAM" id="SSF53335">
    <property type="entry name" value="S-adenosyl-L-methionine-dependent methyltransferases"/>
    <property type="match status" value="1"/>
</dbReference>
<name>A0A8C3LM00_CHRPC</name>
<dbReference type="Gene3D" id="3.40.50.150">
    <property type="entry name" value="Vaccinia Virus protein VP39"/>
    <property type="match status" value="1"/>
</dbReference>
<evidence type="ECO:0000256" key="3">
    <source>
        <dbReference type="ARBA" id="ARBA00022679"/>
    </source>
</evidence>
<evidence type="ECO:0000313" key="6">
    <source>
        <dbReference type="Proteomes" id="UP000694543"/>
    </source>
</evidence>
<accession>A0A8C3LM00</accession>
<dbReference type="GO" id="GO:0032259">
    <property type="term" value="P:methylation"/>
    <property type="evidence" value="ECO:0007669"/>
    <property type="project" value="UniProtKB-KW"/>
</dbReference>
<evidence type="ECO:0000313" key="5">
    <source>
        <dbReference type="Ensembl" id="ENSCPIP00010012001.1"/>
    </source>
</evidence>
<dbReference type="PANTHER" id="PTHR13610:SF5">
    <property type="entry name" value="ADENINE NUCLEOTIDE TRANSLOCASE LYSINE N-METHYLTRANSFERASE"/>
    <property type="match status" value="1"/>
</dbReference>
<keyword evidence="3" id="KW-0808">Transferase</keyword>
<keyword evidence="6" id="KW-1185">Reference proteome</keyword>
<protein>
    <submittedName>
        <fullName evidence="5">Adenine nucleotide translocase lysine methyltransferase</fullName>
    </submittedName>
</protein>
<reference evidence="5" key="2">
    <citation type="submission" date="2025-09" db="UniProtKB">
        <authorList>
            <consortium name="Ensembl"/>
        </authorList>
    </citation>
    <scope>IDENTIFICATION</scope>
</reference>
<reference evidence="5" key="1">
    <citation type="submission" date="2025-08" db="UniProtKB">
        <authorList>
            <consortium name="Ensembl"/>
        </authorList>
    </citation>
    <scope>IDENTIFICATION</scope>
</reference>
<evidence type="ECO:0000256" key="1">
    <source>
        <dbReference type="ARBA" id="ARBA00010633"/>
    </source>
</evidence>